<reference evidence="1 2" key="1">
    <citation type="journal article" date="2012" name="J. Bacteriol.">
        <title>Complete genome sequence of the hyperthermophilic cellulolytic Crenarchaeon 'Thermogladius cellulolyticus' 1633.</title>
        <authorList>
            <person name="Mardanov A.V."/>
            <person name="Kochetkova T.V."/>
            <person name="Beletsky A.V."/>
            <person name="Bonch-Osmolovskaya E.A."/>
            <person name="Ravin N.V."/>
            <person name="Skryabin K.G."/>
        </authorList>
    </citation>
    <scope>NUCLEOTIDE SEQUENCE [LARGE SCALE GENOMIC DNA]</scope>
    <source>
        <strain evidence="2">DSM 22663 / VKM B-2946 / 1633</strain>
    </source>
</reference>
<dbReference type="Proteomes" id="UP000005270">
    <property type="component" value="Chromosome"/>
</dbReference>
<dbReference type="KEGG" id="thg:TCELL_0630"/>
<evidence type="ECO:0000313" key="1">
    <source>
        <dbReference type="EMBL" id="AFK51054.1"/>
    </source>
</evidence>
<dbReference type="AlphaFoldDB" id="I3TE66"/>
<gene>
    <name evidence="1" type="ordered locus">TCELL_0630</name>
</gene>
<proteinExistence type="predicted"/>
<dbReference type="GeneID" id="13012941"/>
<protein>
    <submittedName>
        <fullName evidence="1">Uncharacterized protein</fullName>
    </submittedName>
</protein>
<dbReference type="InParanoid" id="I3TE66"/>
<organism evidence="1 2">
    <name type="scientific">Thermogladius calderae (strain DSM 22663 / VKM B-2946 / 1633)</name>
    <dbReference type="NCBI Taxonomy" id="1184251"/>
    <lineage>
        <taxon>Archaea</taxon>
        <taxon>Thermoproteota</taxon>
        <taxon>Thermoprotei</taxon>
        <taxon>Desulfurococcales</taxon>
        <taxon>Desulfurococcaceae</taxon>
        <taxon>Thermogladius</taxon>
    </lineage>
</organism>
<keyword evidence="2" id="KW-1185">Reference proteome</keyword>
<dbReference type="STRING" id="1184251.TCELL_0630"/>
<name>I3TE66_THEC1</name>
<accession>I3TE66</accession>
<dbReference type="EMBL" id="CP003531">
    <property type="protein sequence ID" value="AFK51054.1"/>
    <property type="molecule type" value="Genomic_DNA"/>
</dbReference>
<evidence type="ECO:0000313" key="2">
    <source>
        <dbReference type="Proteomes" id="UP000005270"/>
    </source>
</evidence>
<dbReference type="RefSeq" id="WP_014737304.1">
    <property type="nucleotide sequence ID" value="NC_017954.1"/>
</dbReference>
<sequence length="87" mass="10135">MLVVAYEIARSLGYRWLPNIRRWGSLLAEETLKQAERRFYDTRETLKLIEKLRRGCVRVVERRVVDVSGVHPLTLAFYGDVLGKMLG</sequence>
<dbReference type="HOGENOM" id="CLU_2476193_0_0_2"/>